<protein>
    <recommendedName>
        <fullName evidence="5">4Fe-4S domain-containing protein</fullName>
    </recommendedName>
</protein>
<organism evidence="6 7">
    <name type="scientific">Terrisporobacter petrolearius</name>
    <dbReference type="NCBI Taxonomy" id="1460447"/>
    <lineage>
        <taxon>Bacteria</taxon>
        <taxon>Bacillati</taxon>
        <taxon>Bacillota</taxon>
        <taxon>Clostridia</taxon>
        <taxon>Peptostreptococcales</taxon>
        <taxon>Peptostreptococcaceae</taxon>
        <taxon>Terrisporobacter</taxon>
    </lineage>
</organism>
<dbReference type="InterPro" id="IPR007202">
    <property type="entry name" value="4Fe-4S_dom"/>
</dbReference>
<dbReference type="PANTHER" id="PTHR36214">
    <property type="match status" value="1"/>
</dbReference>
<reference evidence="6 7" key="1">
    <citation type="submission" date="2024-04" db="EMBL/GenBank/DDBJ databases">
        <title>Isolation and characterization of novel acetogenic strains of the genera Terrisporobacter and Acetoanaerobium.</title>
        <authorList>
            <person name="Boeer T."/>
            <person name="Schueler M.A."/>
            <person name="Lueschen A."/>
            <person name="Eysell L."/>
            <person name="Droege J."/>
            <person name="Heinemann M."/>
            <person name="Engelhardt L."/>
            <person name="Basen M."/>
            <person name="Daniel R."/>
        </authorList>
    </citation>
    <scope>NUCLEOTIDE SEQUENCE [LARGE SCALE GENOMIC DNA]</scope>
    <source>
        <strain evidence="6 7">ELB</strain>
    </source>
</reference>
<dbReference type="PANTHER" id="PTHR36214:SF3">
    <property type="entry name" value="ACETYL-COA DECARBONYLASE_SYNTHASE COMPLEX SUBUNIT GAMMA"/>
    <property type="match status" value="1"/>
</dbReference>
<proteinExistence type="predicted"/>
<dbReference type="Pfam" id="PF04060">
    <property type="entry name" value="FeS"/>
    <property type="match status" value="1"/>
</dbReference>
<dbReference type="EMBL" id="CP154622">
    <property type="protein sequence ID" value="XAM40299.1"/>
    <property type="molecule type" value="Genomic_DNA"/>
</dbReference>
<evidence type="ECO:0000313" key="6">
    <source>
        <dbReference type="EMBL" id="XAM40299.1"/>
    </source>
</evidence>
<keyword evidence="4" id="KW-0411">Iron-sulfur</keyword>
<dbReference type="PROSITE" id="PS51656">
    <property type="entry name" value="4FE4S"/>
    <property type="match status" value="1"/>
</dbReference>
<evidence type="ECO:0000256" key="4">
    <source>
        <dbReference type="ARBA" id="ARBA00023014"/>
    </source>
</evidence>
<keyword evidence="2" id="KW-0479">Metal-binding</keyword>
<dbReference type="RefSeq" id="WP_343338447.1">
    <property type="nucleotide sequence ID" value="NZ_CP154622.1"/>
</dbReference>
<keyword evidence="1" id="KW-0004">4Fe-4S</keyword>
<gene>
    <name evidence="6" type="ORF">TPELB_06010</name>
</gene>
<dbReference type="Gene3D" id="1.10.15.40">
    <property type="entry name" value="Electron transport complex subunit B, putative Fe-S cluster"/>
    <property type="match status" value="1"/>
</dbReference>
<feature type="domain" description="4Fe-4S" evidence="5">
    <location>
        <begin position="109"/>
        <end position="168"/>
    </location>
</feature>
<evidence type="ECO:0000256" key="2">
    <source>
        <dbReference type="ARBA" id="ARBA00022723"/>
    </source>
</evidence>
<keyword evidence="3" id="KW-0408">Iron</keyword>
<dbReference type="InterPro" id="IPR051069">
    <property type="entry name" value="ACDS_complex_subunit"/>
</dbReference>
<evidence type="ECO:0000256" key="1">
    <source>
        <dbReference type="ARBA" id="ARBA00022485"/>
    </source>
</evidence>
<dbReference type="Proteomes" id="UP001477947">
    <property type="component" value="Chromosome"/>
</dbReference>
<name>A0ABZ3FBC5_9FIRM</name>
<keyword evidence="7" id="KW-1185">Reference proteome</keyword>
<accession>A0ABZ3FBC5</accession>
<evidence type="ECO:0000313" key="7">
    <source>
        <dbReference type="Proteomes" id="UP001477947"/>
    </source>
</evidence>
<sequence length="177" mass="20325">MFLEEINMTYIEPCLVDNSRIRIKADLSADISNLLPYLNAYIKAGIYNEKMPNLSYKIEDRVVNLMSNRLTIAKLLNETDAYEIMDEIKDLINKVYDNKSNIEPSCEMKKMPGPIEIYKSLPKSNCKKCGELTCMAFAGKLLSGEKIMRSCEALYEEKNKDKRNDLEGLMLLLGYEI</sequence>
<evidence type="ECO:0000259" key="5">
    <source>
        <dbReference type="PROSITE" id="PS51656"/>
    </source>
</evidence>
<evidence type="ECO:0000256" key="3">
    <source>
        <dbReference type="ARBA" id="ARBA00023004"/>
    </source>
</evidence>